<organism evidence="1 2">
    <name type="scientific">Gardnerella vaginalis</name>
    <dbReference type="NCBI Taxonomy" id="2702"/>
    <lineage>
        <taxon>Bacteria</taxon>
        <taxon>Bacillati</taxon>
        <taxon>Actinomycetota</taxon>
        <taxon>Actinomycetes</taxon>
        <taxon>Bifidobacteriales</taxon>
        <taxon>Bifidobacteriaceae</taxon>
        <taxon>Gardnerella</taxon>
    </lineage>
</organism>
<protein>
    <recommendedName>
        <fullName evidence="3">Phage tail tape measure protein</fullName>
    </recommendedName>
</protein>
<accession>A0AAW6Y5S1</accession>
<feature type="non-terminal residue" evidence="1">
    <location>
        <position position="80"/>
    </location>
</feature>
<gene>
    <name evidence="1" type="ORF">QP372_08040</name>
</gene>
<sequence length="80" mass="8460">AAFNEVDAGMDTIVTKTGATGKALEDMQDSMKNLATSIPTDFQTAGAAIGEVNTRFGLTGKSLEDLSGRFIKFAQINNMD</sequence>
<feature type="non-terminal residue" evidence="1">
    <location>
        <position position="1"/>
    </location>
</feature>
<reference evidence="1" key="1">
    <citation type="submission" date="2023-05" db="EMBL/GenBank/DDBJ databases">
        <title>Cataloging the Phylogenetic Diversity of Human Bladder Bacteria.</title>
        <authorList>
            <person name="Du J."/>
        </authorList>
    </citation>
    <scope>NUCLEOTIDE SEQUENCE</scope>
    <source>
        <strain evidence="1">UMB6789</strain>
    </source>
</reference>
<evidence type="ECO:0000313" key="2">
    <source>
        <dbReference type="Proteomes" id="UP001237784"/>
    </source>
</evidence>
<name>A0AAW6Y5S1_GARVA</name>
<dbReference type="AlphaFoldDB" id="A0AAW6Y5S1"/>
<evidence type="ECO:0000313" key="1">
    <source>
        <dbReference type="EMBL" id="MDK7064445.1"/>
    </source>
</evidence>
<proteinExistence type="predicted"/>
<comment type="caution">
    <text evidence="1">The sequence shown here is derived from an EMBL/GenBank/DDBJ whole genome shotgun (WGS) entry which is preliminary data.</text>
</comment>
<dbReference type="Proteomes" id="UP001237784">
    <property type="component" value="Unassembled WGS sequence"/>
</dbReference>
<dbReference type="RefSeq" id="WP_285085668.1">
    <property type="nucleotide sequence ID" value="NZ_JASOME010000256.1"/>
</dbReference>
<evidence type="ECO:0008006" key="3">
    <source>
        <dbReference type="Google" id="ProtNLM"/>
    </source>
</evidence>
<dbReference type="EMBL" id="JASOME010000256">
    <property type="protein sequence ID" value="MDK7064445.1"/>
    <property type="molecule type" value="Genomic_DNA"/>
</dbReference>